<protein>
    <submittedName>
        <fullName evidence="1">Uncharacterized protein</fullName>
    </submittedName>
</protein>
<comment type="caution">
    <text evidence="1">The sequence shown here is derived from an EMBL/GenBank/DDBJ whole genome shotgun (WGS) entry which is preliminary data.</text>
</comment>
<gene>
    <name evidence="1" type="ORF">QWY15_12030</name>
</gene>
<evidence type="ECO:0000313" key="1">
    <source>
        <dbReference type="EMBL" id="MDN7228027.1"/>
    </source>
</evidence>
<dbReference type="EMBL" id="JAUJWW010000005">
    <property type="protein sequence ID" value="MDN7228027.1"/>
    <property type="molecule type" value="Genomic_DNA"/>
</dbReference>
<dbReference type="Proteomes" id="UP001172054">
    <property type="component" value="Unassembled WGS sequence"/>
</dbReference>
<dbReference type="RefSeq" id="WP_301726561.1">
    <property type="nucleotide sequence ID" value="NZ_JAUJWW010000005.1"/>
</dbReference>
<sequence>MKSLPAEYELVALFECEPVLRDTQTKNLPFYYNQAAYRFSNDEEAFLVILEPAYGEVKIQVNQKSTNRLVSRLDLKRVDTLEIKADFKNLSSILLTLASDETFQTLEIQFKPNFKLILQDHLEY</sequence>
<evidence type="ECO:0000313" key="2">
    <source>
        <dbReference type="Proteomes" id="UP001172054"/>
    </source>
</evidence>
<name>A0ABT8MSY7_9BACL</name>
<proteinExistence type="predicted"/>
<accession>A0ABT8MSY7</accession>
<organism evidence="1 2">
    <name type="scientific">Planococcus liqunii</name>
    <dbReference type="NCBI Taxonomy" id="3058394"/>
    <lineage>
        <taxon>Bacteria</taxon>
        <taxon>Bacillati</taxon>
        <taxon>Bacillota</taxon>
        <taxon>Bacilli</taxon>
        <taxon>Bacillales</taxon>
        <taxon>Caryophanaceae</taxon>
        <taxon>Planococcus</taxon>
    </lineage>
</organism>
<reference evidence="1 2" key="1">
    <citation type="submission" date="2023-06" db="EMBL/GenBank/DDBJ databases">
        <title>Novel species in genus Planococcus.</title>
        <authorList>
            <person name="Ning S."/>
        </authorList>
    </citation>
    <scope>NUCLEOTIDE SEQUENCE [LARGE SCALE GENOMIC DNA]</scope>
    <source>
        <strain evidence="1 2">N064</strain>
    </source>
</reference>
<keyword evidence="2" id="KW-1185">Reference proteome</keyword>